<dbReference type="InterPro" id="IPR029018">
    <property type="entry name" value="Hex-like_dom2"/>
</dbReference>
<accession>A0ABQ5USW3</accession>
<dbReference type="Gene3D" id="3.30.379.10">
    <property type="entry name" value="Chitobiase/beta-hexosaminidase domain 2-like"/>
    <property type="match status" value="1"/>
</dbReference>
<proteinExistence type="inferred from homology"/>
<comment type="catalytic activity">
    <reaction evidence="1">
        <text>Hydrolysis of terminal non-reducing N-acetyl-D-hexosamine residues in N-acetyl-beta-D-hexosaminides.</text>
        <dbReference type="EC" id="3.2.1.52"/>
    </reaction>
</comment>
<name>A0ABQ5USW3_9HYPH</name>
<evidence type="ECO:0000256" key="7">
    <source>
        <dbReference type="ARBA" id="ARBA00033000"/>
    </source>
</evidence>
<dbReference type="SUPFAM" id="SSF51445">
    <property type="entry name" value="(Trans)glycosidases"/>
    <property type="match status" value="1"/>
</dbReference>
<keyword evidence="4" id="KW-0378">Hydrolase</keyword>
<dbReference type="RefSeq" id="WP_284363959.1">
    <property type="nucleotide sequence ID" value="NZ_BSNI01000002.1"/>
</dbReference>
<evidence type="ECO:0000313" key="10">
    <source>
        <dbReference type="EMBL" id="GLQ17648.1"/>
    </source>
</evidence>
<organism evidence="10 11">
    <name type="scientific">Maritalea porphyrae</name>
    <dbReference type="NCBI Taxonomy" id="880732"/>
    <lineage>
        <taxon>Bacteria</taxon>
        <taxon>Pseudomonadati</taxon>
        <taxon>Pseudomonadota</taxon>
        <taxon>Alphaproteobacteria</taxon>
        <taxon>Hyphomicrobiales</taxon>
        <taxon>Devosiaceae</taxon>
        <taxon>Maritalea</taxon>
    </lineage>
</organism>
<comment type="caution">
    <text evidence="10">The sequence shown here is derived from an EMBL/GenBank/DDBJ whole genome shotgun (WGS) entry which is preliminary data.</text>
</comment>
<reference evidence="10" key="1">
    <citation type="journal article" date="2014" name="Int. J. Syst. Evol. Microbiol.">
        <title>Complete genome of a new Firmicutes species belonging to the dominant human colonic microbiota ('Ruminococcus bicirculans') reveals two chromosomes and a selective capacity to utilize plant glucans.</title>
        <authorList>
            <consortium name="NISC Comparative Sequencing Program"/>
            <person name="Wegmann U."/>
            <person name="Louis P."/>
            <person name="Goesmann A."/>
            <person name="Henrissat B."/>
            <person name="Duncan S.H."/>
            <person name="Flint H.J."/>
        </authorList>
    </citation>
    <scope>NUCLEOTIDE SEQUENCE</scope>
    <source>
        <strain evidence="10">NBRC 107169</strain>
    </source>
</reference>
<evidence type="ECO:0000256" key="4">
    <source>
        <dbReference type="ARBA" id="ARBA00022801"/>
    </source>
</evidence>
<protein>
    <recommendedName>
        <fullName evidence="3">beta-N-acetylhexosaminidase</fullName>
        <ecNumber evidence="3">3.2.1.52</ecNumber>
    </recommendedName>
    <alternativeName>
        <fullName evidence="6">Beta-N-acetylhexosaminidase</fullName>
    </alternativeName>
    <alternativeName>
        <fullName evidence="7">N-acetyl-beta-glucosaminidase</fullName>
    </alternativeName>
</protein>
<dbReference type="EC" id="3.2.1.52" evidence="3"/>
<evidence type="ECO:0000259" key="9">
    <source>
        <dbReference type="Pfam" id="PF02838"/>
    </source>
</evidence>
<dbReference type="InterPro" id="IPR017853">
    <property type="entry name" value="GH"/>
</dbReference>
<dbReference type="InterPro" id="IPR015883">
    <property type="entry name" value="Glyco_hydro_20_cat"/>
</dbReference>
<comment type="similarity">
    <text evidence="2">Belongs to the glycosyl hydrolase 20 family.</text>
</comment>
<evidence type="ECO:0000256" key="6">
    <source>
        <dbReference type="ARBA" id="ARBA00030512"/>
    </source>
</evidence>
<dbReference type="EMBL" id="BSNI01000002">
    <property type="protein sequence ID" value="GLQ17648.1"/>
    <property type="molecule type" value="Genomic_DNA"/>
</dbReference>
<evidence type="ECO:0000259" key="8">
    <source>
        <dbReference type="Pfam" id="PF00728"/>
    </source>
</evidence>
<dbReference type="PANTHER" id="PTHR22600">
    <property type="entry name" value="BETA-HEXOSAMINIDASE"/>
    <property type="match status" value="1"/>
</dbReference>
<dbReference type="Proteomes" id="UP001161405">
    <property type="component" value="Unassembled WGS sequence"/>
</dbReference>
<evidence type="ECO:0000256" key="3">
    <source>
        <dbReference type="ARBA" id="ARBA00012663"/>
    </source>
</evidence>
<sequence>MTSQFRLDAIWRETDPKNGSMILTLTNLSDQPISGFRLAYTSLLRVSKEHVAHNATFIRRFANFHEFDPLDGLVLGSGESWTFELEKLTHIPKHRNDGPKSAYLTLKDGTHVKVDTGDMALEGRVSKTGGVLVPEGKLDLPIALSPWPNQISVSQFSDAPVAFSLASATREEKAAAARVNGLSDRLFTDLPNPFSLIEVPGGLTLSLSHDGNLAEEGYSVSFAAAGVSLAYGAAKGLINGLISLAQIINGPKSDPTKFQFPAVGTINDAPRFGWRGSHLDVSRQFYPFEDVKRFVDILAWNKMNILHWHLSDDEGWRVEIKAYPELTNAGAKRGANEAMPAQLGSGFETYGGFYTQEQIKELIAHGEAINVEIVPELDIPGHCTAVLAAYPDLRDPDEPEESYRSIQGYPNNALNPGLPATYKFIETVVEEIADLFPSKFIHVGGDEVDENSWMESPAVEKLMNEERLNGTMQVQAHFLGKVQKMIKKKGKIVGGWDEVSHGGGIEKEGGTLLFAWQKAEVGITLAEEGYDVVMTPGQAYYLDMAQSEEWQEPGASWAGTASPQTTYEFEAAGDFSDELKPRIKGVQACIWSEHLISRELFNHMVFPRLSAIAEAAWTEPENKNWLRFAAQSHHLPRL</sequence>
<dbReference type="PANTHER" id="PTHR22600:SF57">
    <property type="entry name" value="BETA-N-ACETYLHEXOSAMINIDASE"/>
    <property type="match status" value="1"/>
</dbReference>
<dbReference type="PRINTS" id="PR00738">
    <property type="entry name" value="GLHYDRLASE20"/>
</dbReference>
<dbReference type="Pfam" id="PF02838">
    <property type="entry name" value="Glyco_hydro_20b"/>
    <property type="match status" value="1"/>
</dbReference>
<keyword evidence="11" id="KW-1185">Reference proteome</keyword>
<feature type="domain" description="Beta-hexosaminidase bacterial type N-terminal" evidence="9">
    <location>
        <begin position="174"/>
        <end position="268"/>
    </location>
</feature>
<dbReference type="CDD" id="cd06563">
    <property type="entry name" value="GH20_chitobiase-like"/>
    <property type="match status" value="1"/>
</dbReference>
<evidence type="ECO:0000256" key="5">
    <source>
        <dbReference type="ARBA" id="ARBA00023295"/>
    </source>
</evidence>
<evidence type="ECO:0000256" key="2">
    <source>
        <dbReference type="ARBA" id="ARBA00006285"/>
    </source>
</evidence>
<keyword evidence="5" id="KW-0326">Glycosidase</keyword>
<evidence type="ECO:0000256" key="1">
    <source>
        <dbReference type="ARBA" id="ARBA00001231"/>
    </source>
</evidence>
<reference evidence="10" key="2">
    <citation type="submission" date="2023-01" db="EMBL/GenBank/DDBJ databases">
        <title>Draft genome sequence of Maritalea porphyrae strain NBRC 107169.</title>
        <authorList>
            <person name="Sun Q."/>
            <person name="Mori K."/>
        </authorList>
    </citation>
    <scope>NUCLEOTIDE SEQUENCE</scope>
    <source>
        <strain evidence="10">NBRC 107169</strain>
    </source>
</reference>
<dbReference type="InterPro" id="IPR025705">
    <property type="entry name" value="Beta_hexosaminidase_sua/sub"/>
</dbReference>
<dbReference type="InterPro" id="IPR015882">
    <property type="entry name" value="HEX_bac_N"/>
</dbReference>
<dbReference type="Gene3D" id="3.20.20.80">
    <property type="entry name" value="Glycosidases"/>
    <property type="match status" value="1"/>
</dbReference>
<dbReference type="Pfam" id="PF00728">
    <property type="entry name" value="Glyco_hydro_20"/>
    <property type="match status" value="1"/>
</dbReference>
<feature type="domain" description="Glycoside hydrolase family 20 catalytic" evidence="8">
    <location>
        <begin position="272"/>
        <end position="619"/>
    </location>
</feature>
<gene>
    <name evidence="10" type="ORF">GCM10007879_18970</name>
</gene>
<dbReference type="SUPFAM" id="SSF55545">
    <property type="entry name" value="beta-N-acetylhexosaminidase-like domain"/>
    <property type="match status" value="1"/>
</dbReference>
<evidence type="ECO:0000313" key="11">
    <source>
        <dbReference type="Proteomes" id="UP001161405"/>
    </source>
</evidence>